<organism evidence="1 2">
    <name type="scientific">Syntrophomonas zehnderi OL-4</name>
    <dbReference type="NCBI Taxonomy" id="690567"/>
    <lineage>
        <taxon>Bacteria</taxon>
        <taxon>Bacillati</taxon>
        <taxon>Bacillota</taxon>
        <taxon>Clostridia</taxon>
        <taxon>Eubacteriales</taxon>
        <taxon>Syntrophomonadaceae</taxon>
        <taxon>Syntrophomonas</taxon>
    </lineage>
</organism>
<dbReference type="STRING" id="690567.1453"/>
<dbReference type="Pfam" id="PF06962">
    <property type="entry name" value="rRNA_methylase"/>
    <property type="match status" value="1"/>
</dbReference>
<keyword evidence="2" id="KW-1185">Reference proteome</keyword>
<dbReference type="Gene3D" id="3.40.50.150">
    <property type="entry name" value="Vaccinia Virus protein VP39"/>
    <property type="match status" value="1"/>
</dbReference>
<dbReference type="PANTHER" id="PTHR35276:SF1">
    <property type="entry name" value="TRNA (MNM(5)S(2)U34)-METHYLTRANSFERASE, CHLOROPLASTIC"/>
    <property type="match status" value="1"/>
</dbReference>
<dbReference type="GO" id="GO:0008168">
    <property type="term" value="F:methyltransferase activity"/>
    <property type="evidence" value="ECO:0007669"/>
    <property type="project" value="UniProtKB-KW"/>
</dbReference>
<dbReference type="Proteomes" id="UP000045545">
    <property type="component" value="Unassembled WGS sequence"/>
</dbReference>
<dbReference type="AlphaFoldDB" id="A0A0E4GAL8"/>
<sequence>MDAICNATRLARSIMSRQVKKGDTVIDATCGTGQDTLFLARLVGQDGRVLAFDIQEKAIKDTTELLYSQGCLDQVALFRDNHINLQSYIKNGVSAGMFNLGYMPGGDHSIITNPFDTVLAVNRLLEVLQPGGILTVVSYPGHPGGEEESAALQASLKDLPQQRFEVLFTRFINQVNHPPQFFYINKLINYQEVY</sequence>
<dbReference type="SUPFAM" id="SSF53335">
    <property type="entry name" value="S-adenosyl-L-methionine-dependent methyltransferases"/>
    <property type="match status" value="1"/>
</dbReference>
<protein>
    <submittedName>
        <fullName evidence="1">Putative rRNA methylase</fullName>
    </submittedName>
</protein>
<dbReference type="EMBL" id="CGIH01000026">
    <property type="protein sequence ID" value="CFX56640.1"/>
    <property type="molecule type" value="Genomic_DNA"/>
</dbReference>
<dbReference type="CDD" id="cd02440">
    <property type="entry name" value="AdoMet_MTases"/>
    <property type="match status" value="1"/>
</dbReference>
<keyword evidence="1" id="KW-0489">Methyltransferase</keyword>
<name>A0A0E4GAL8_9FIRM</name>
<gene>
    <name evidence="1" type="ORF">1453</name>
</gene>
<reference evidence="1 2" key="1">
    <citation type="submission" date="2015-03" db="EMBL/GenBank/DDBJ databases">
        <authorList>
            <person name="Murphy D."/>
        </authorList>
    </citation>
    <scope>NUCLEOTIDE SEQUENCE [LARGE SCALE GENOMIC DNA]</scope>
    <source>
        <strain evidence="1 2">OL-4</strain>
    </source>
</reference>
<dbReference type="InterPro" id="IPR029063">
    <property type="entry name" value="SAM-dependent_MTases_sf"/>
</dbReference>
<dbReference type="InterPro" id="IPR010719">
    <property type="entry name" value="MnmM_MeTrfase"/>
</dbReference>
<proteinExistence type="predicted"/>
<dbReference type="OrthoDB" id="9792989at2"/>
<accession>A0A0E4GAL8</accession>
<keyword evidence="1" id="KW-0808">Transferase</keyword>
<dbReference type="GO" id="GO:0032259">
    <property type="term" value="P:methylation"/>
    <property type="evidence" value="ECO:0007669"/>
    <property type="project" value="UniProtKB-KW"/>
</dbReference>
<dbReference type="PANTHER" id="PTHR35276">
    <property type="entry name" value="S-ADENOSYL-L-METHIONINE-DEPENDENT METHYLTRANSFERASES SUPERFAMILY PROTEIN"/>
    <property type="match status" value="1"/>
</dbReference>
<evidence type="ECO:0000313" key="1">
    <source>
        <dbReference type="EMBL" id="CFX56640.1"/>
    </source>
</evidence>
<evidence type="ECO:0000313" key="2">
    <source>
        <dbReference type="Proteomes" id="UP000045545"/>
    </source>
</evidence>